<proteinExistence type="predicted"/>
<dbReference type="InterPro" id="IPR027038">
    <property type="entry name" value="RanGap"/>
</dbReference>
<dbReference type="GO" id="GO:0005634">
    <property type="term" value="C:nucleus"/>
    <property type="evidence" value="ECO:0007669"/>
    <property type="project" value="TreeGrafter"/>
</dbReference>
<protein>
    <recommendedName>
        <fullName evidence="7">RNI-like protein</fullName>
    </recommendedName>
</protein>
<feature type="compositionally biased region" description="Low complexity" evidence="4">
    <location>
        <begin position="97"/>
        <end position="109"/>
    </location>
</feature>
<feature type="region of interest" description="Disordered" evidence="4">
    <location>
        <begin position="244"/>
        <end position="280"/>
    </location>
</feature>
<accession>A0A9P6KC84</accession>
<dbReference type="AlphaFoldDB" id="A0A9P6KC84"/>
<evidence type="ECO:0000313" key="5">
    <source>
        <dbReference type="EMBL" id="KAF9579430.1"/>
    </source>
</evidence>
<dbReference type="Pfam" id="PF13516">
    <property type="entry name" value="LRR_6"/>
    <property type="match status" value="1"/>
</dbReference>
<evidence type="ECO:0000256" key="3">
    <source>
        <dbReference type="ARBA" id="ARBA00022737"/>
    </source>
</evidence>
<keyword evidence="1" id="KW-0343">GTPase activation</keyword>
<feature type="region of interest" description="Disordered" evidence="4">
    <location>
        <begin position="1083"/>
        <end position="1108"/>
    </location>
</feature>
<organism evidence="5 6">
    <name type="scientific">Lunasporangiospora selenospora</name>
    <dbReference type="NCBI Taxonomy" id="979761"/>
    <lineage>
        <taxon>Eukaryota</taxon>
        <taxon>Fungi</taxon>
        <taxon>Fungi incertae sedis</taxon>
        <taxon>Mucoromycota</taxon>
        <taxon>Mortierellomycotina</taxon>
        <taxon>Mortierellomycetes</taxon>
        <taxon>Mortierellales</taxon>
        <taxon>Mortierellaceae</taxon>
        <taxon>Lunasporangiospora</taxon>
    </lineage>
</organism>
<gene>
    <name evidence="5" type="ORF">BGW38_004308</name>
</gene>
<dbReference type="InterPro" id="IPR001611">
    <property type="entry name" value="Leu-rich_rpt"/>
</dbReference>
<sequence length="1275" mass="138739">MSQWVQEAQDATSPRDTSKVPVPKTGDQESARPHIISKRSGQERRNFGDAPVLDAPRGSLDNKHHRKDRNSPPVSLQQQHQPLSPSLSSYHKRQSREQSVQQQQQQQERPYPSHEKDIVQKAESMDPSHAPLGSSTAKKAVRYNAMNEKAVESLDISTHPLSKPNSGARHSNGNHYLPSTTKVEETPTHPSIDPARLDRVRSSVQPFLSQRYSVHEYTVPRLFIVLPDPVYEAAELEREAAAVTGAGEDPSPGTPAAENGPGKISSGTKSPGPGQSPISNDEKMAPRFRLFFLCECSPSFTLPLGSGLNHLHIAKHVGYAVDPGRSEEFFVQYGSTILTLLIYLKYGYDPIASANMPAGVAQSTRRSSAQPLQQTQVRQDTAERDGLENKESSPKRVEKLSGLKPSDLPESISRDIDDRVDWMVEYLDTFLEAYKQDVEEIGVKQNTGDEDYNAQSSASTSSSSLGSESKPVHMGELGSASEKNNLEESKIEAGEGAGADQSQEDLADKKAQRLVGLASLSDLHHLYSFLGLANANARMQAGQLGNLFRISNVRGQVSWVCIYHYRWTFLEKNIDEFERWVITRGGLFDKQSGSVSIALVSRAHTRTFCSWIANKVAPSLVEVHLKLAWKFGKKDLWRLAKALANSTVTVLSLDGCSSAEDSTYMSLHKKYDPLLHLLSYGQLHSLELSRFPSLFARLSHKSFKSPTLRRLEFGHGMSVDNSDRASLSNFLLSCSALQELMLPGFAVTDMHVQAILAGIRSKSTLVTLNLSGSGLDDGGAIILAQGLYNTSICHLDLSRNEDLSDMASALAKSMDGISFSHALRDQLQLQHRLDIAALTAGHRPGIRVRVDAPISSELGGVGAPNTTGYSSTFAMKEMKTQTHPVGHLVYLDIEDNKCTEQGFRSLASISSRLYFVYLNLSGSKELEDTECAQLLSKVASSELVTLRLACTGFGDQSAKALAQALMERPPIGKRPSRRLVGMSQLEELDLQACPIGPEGFMELQKMISQTRVEASLRVLDVGHCSSLQDEMAQALIRTLMIPNGIDYARAMAATAIAGNRNRKPQSPGASSTSHSGIVDQLSVSEQSEGAGVGRLTRSNTGTGPTAGVVTSGALGEFHVMAPQFGRRFSTQAQSQMQQGRGPIPQRSDSLQAIAAAAAGIEMGEGSEEGLFSSPQMELLSPSRLVIPLAHGFFTNLRQLDLKSTWIGDGTAWLLAQALAQPWIMIESLTILDPVMMSIEGLCWIIDTIAIENMTVTELGIGKSGAGALTGPELEL</sequence>
<dbReference type="Proteomes" id="UP000780801">
    <property type="component" value="Unassembled WGS sequence"/>
</dbReference>
<evidence type="ECO:0000256" key="1">
    <source>
        <dbReference type="ARBA" id="ARBA00022468"/>
    </source>
</evidence>
<feature type="compositionally biased region" description="Basic and acidic residues" evidence="4">
    <location>
        <begin position="111"/>
        <end position="126"/>
    </location>
</feature>
<evidence type="ECO:0008006" key="7">
    <source>
        <dbReference type="Google" id="ProtNLM"/>
    </source>
</evidence>
<feature type="region of interest" description="Disordered" evidence="4">
    <location>
        <begin position="1"/>
        <end position="197"/>
    </location>
</feature>
<evidence type="ECO:0000313" key="6">
    <source>
        <dbReference type="Proteomes" id="UP000780801"/>
    </source>
</evidence>
<dbReference type="Gene3D" id="3.80.10.10">
    <property type="entry name" value="Ribonuclease Inhibitor"/>
    <property type="match status" value="2"/>
</dbReference>
<dbReference type="SMART" id="SM00368">
    <property type="entry name" value="LRR_RI"/>
    <property type="match status" value="5"/>
</dbReference>
<dbReference type="GO" id="GO:0031267">
    <property type="term" value="F:small GTPase binding"/>
    <property type="evidence" value="ECO:0007669"/>
    <property type="project" value="TreeGrafter"/>
</dbReference>
<dbReference type="InterPro" id="IPR032675">
    <property type="entry name" value="LRR_dom_sf"/>
</dbReference>
<feature type="compositionally biased region" description="Polar residues" evidence="4">
    <location>
        <begin position="1067"/>
        <end position="1078"/>
    </location>
</feature>
<dbReference type="OrthoDB" id="2438408at2759"/>
<evidence type="ECO:0000256" key="2">
    <source>
        <dbReference type="ARBA" id="ARBA00022614"/>
    </source>
</evidence>
<dbReference type="PANTHER" id="PTHR24113:SF12">
    <property type="entry name" value="RAN GTPASE-ACTIVATING PROTEIN 1"/>
    <property type="match status" value="1"/>
</dbReference>
<dbReference type="GO" id="GO:0005829">
    <property type="term" value="C:cytosol"/>
    <property type="evidence" value="ECO:0007669"/>
    <property type="project" value="TreeGrafter"/>
</dbReference>
<evidence type="ECO:0000256" key="4">
    <source>
        <dbReference type="SAM" id="MobiDB-lite"/>
    </source>
</evidence>
<feature type="compositionally biased region" description="Polar residues" evidence="4">
    <location>
        <begin position="362"/>
        <end position="379"/>
    </location>
</feature>
<name>A0A9P6KC84_9FUNG</name>
<feature type="compositionally biased region" description="Low complexity" evidence="4">
    <location>
        <begin position="71"/>
        <end position="89"/>
    </location>
</feature>
<feature type="compositionally biased region" description="Polar residues" evidence="4">
    <location>
        <begin position="1"/>
        <end position="15"/>
    </location>
</feature>
<reference evidence="5" key="1">
    <citation type="journal article" date="2020" name="Fungal Divers.">
        <title>Resolving the Mortierellaceae phylogeny through synthesis of multi-gene phylogenetics and phylogenomics.</title>
        <authorList>
            <person name="Vandepol N."/>
            <person name="Liber J."/>
            <person name="Desiro A."/>
            <person name="Na H."/>
            <person name="Kennedy M."/>
            <person name="Barry K."/>
            <person name="Grigoriev I.V."/>
            <person name="Miller A.N."/>
            <person name="O'Donnell K."/>
            <person name="Stajich J.E."/>
            <person name="Bonito G."/>
        </authorList>
    </citation>
    <scope>NUCLEOTIDE SEQUENCE</scope>
    <source>
        <strain evidence="5">KOD1015</strain>
    </source>
</reference>
<feature type="non-terminal residue" evidence="5">
    <location>
        <position position="1275"/>
    </location>
</feature>
<dbReference type="GO" id="GO:0005096">
    <property type="term" value="F:GTPase activator activity"/>
    <property type="evidence" value="ECO:0007669"/>
    <property type="project" value="UniProtKB-KW"/>
</dbReference>
<comment type="caution">
    <text evidence="5">The sequence shown here is derived from an EMBL/GenBank/DDBJ whole genome shotgun (WGS) entry which is preliminary data.</text>
</comment>
<keyword evidence="2" id="KW-0433">Leucine-rich repeat</keyword>
<dbReference type="EMBL" id="JAABOA010002761">
    <property type="protein sequence ID" value="KAF9579430.1"/>
    <property type="molecule type" value="Genomic_DNA"/>
</dbReference>
<feature type="region of interest" description="Disordered" evidence="4">
    <location>
        <begin position="1059"/>
        <end position="1078"/>
    </location>
</feature>
<feature type="compositionally biased region" description="Low complexity" evidence="4">
    <location>
        <begin position="456"/>
        <end position="469"/>
    </location>
</feature>
<dbReference type="GO" id="GO:0048471">
    <property type="term" value="C:perinuclear region of cytoplasm"/>
    <property type="evidence" value="ECO:0007669"/>
    <property type="project" value="TreeGrafter"/>
</dbReference>
<dbReference type="PANTHER" id="PTHR24113">
    <property type="entry name" value="RAN GTPASE-ACTIVATING PROTEIN 1"/>
    <property type="match status" value="1"/>
</dbReference>
<feature type="compositionally biased region" description="Basic and acidic residues" evidence="4">
    <location>
        <begin position="380"/>
        <end position="401"/>
    </location>
</feature>
<feature type="region of interest" description="Disordered" evidence="4">
    <location>
        <begin position="362"/>
        <end position="412"/>
    </location>
</feature>
<dbReference type="SUPFAM" id="SSF52047">
    <property type="entry name" value="RNI-like"/>
    <property type="match status" value="1"/>
</dbReference>
<feature type="region of interest" description="Disordered" evidence="4">
    <location>
        <begin position="446"/>
        <end position="484"/>
    </location>
</feature>
<keyword evidence="6" id="KW-1185">Reference proteome</keyword>
<dbReference type="GO" id="GO:0006913">
    <property type="term" value="P:nucleocytoplasmic transport"/>
    <property type="evidence" value="ECO:0007669"/>
    <property type="project" value="TreeGrafter"/>
</dbReference>
<feature type="compositionally biased region" description="Polar residues" evidence="4">
    <location>
        <begin position="155"/>
        <end position="181"/>
    </location>
</feature>
<keyword evidence="3" id="KW-0677">Repeat</keyword>